<feature type="region of interest" description="Disordered" evidence="1">
    <location>
        <begin position="294"/>
        <end position="314"/>
    </location>
</feature>
<evidence type="ECO:0000256" key="1">
    <source>
        <dbReference type="SAM" id="MobiDB-lite"/>
    </source>
</evidence>
<sequence>MDNNDEGDEGLHTLDMRRRKISSRRSSILKLAGGKSPTRSALTDLDVNSRARRVSFSDTRTVKEFIKSDEGIVWTGLRDEVVPRAEQPSQESLSQLSASDKLHTENSLFESYKTEVMCSQSIQAPSAGSLAALLTKPIHRDADASSCVSDAQGFSPQKPVATDFIPTLLTQQQQSSDVSSGRREEIFDRYMDEMYVVREQVDYQTVLHTRVNKYAGSVSQSYGEDMKPEADSDADAEGTSEGRVSAKLFLQRLRSEKPFMQPPNDADNKTIHFHDDDPMEFTLCRENQTLVRPGAGIEIPNPSTSSVGNKTRIYDPNRTQQDEFDMELTTCLSEKHTETQGQNTAIKFGSTGDQTQPYSVVINPHLKPSSEDANRTQEGKVTAKSFIQRLRSGRPPVQLGSDDENKTIHFQDDDPMEITLCGGNRSLARPGIGTGMHDPSTSNAGNKTRIYDPNKTQQGEFDMDLTTCISEKHVEVQGLNNGIKFSSAGDQNPYYPNINNPIEPCNQAARNTSEGKVNTKLFLQQLRSRKQPVPLQDDGVHKSVDFGHPNNKPAQLDLSCSESLYLETDVLSAAAQPTGPILHVDTAMITSHLTRTHPKISDNNNRTRFHDNDFMELTVCRGNQSLVKPVASMEIPKPSAVSVGNRTRVYDPNKTQQGEFDMELTTCLPQQTSQSLQDGVNVVVGDPPGSSSENPAVFSPTNDDNKTIRFHDDDKLELTVCRGNQSLAKPEASIEIPKPSTVSVGNRTRLYDPNRTQQGEFDMELTTCLPQQTSESLQLETNIVAGNSLDGPTYSSNEEVSIKPGDNNVEGISGYNTNLNQQQLHLQDSMESPNKDDNKTIRFHGDELMELTACRGNQSLVIPGASIEIPKPSTGSVGNRTRVYDPNRTQQGELDMELTTCLHQQISQSLQDGVNVVVGDPGSSSENPAVYSPTNDDNKTIRFHDDDKMELTVCIGDQSLAKPEASIEIPNPSTGSVGNRTRVYDPNKTQQGEFDMDLTTCLPQQTSQSLQDGVNVVVGNPPDSSLENPAVFSPTNDDNKTIRFHGDELMELTACRGNQSLVRPGTSIEIPKPPTGSVGNRTRMYDPNKTQQDEFDMELTTCLPQQTSQSLQDGINVVADNSLGGPTYSSNEEANMKPGDNNVERVLEDNTNLNLEQFHSRNQVFSPTNNDNKTIGFHDDDKMELTVCRDSVSPANVVSLSPIVSSGGEIPRYGRAGTASETPSRNVCDTEAPSNDCLGESDPFAKRPLVFYSPQMPSTTTRRESPVRAELSADSAHQVGQLRDDVLTLREVAT</sequence>
<feature type="region of interest" description="Disordered" evidence="1">
    <location>
        <begin position="1063"/>
        <end position="1084"/>
    </location>
</feature>
<feature type="region of interest" description="Disordered" evidence="1">
    <location>
        <begin position="219"/>
        <end position="241"/>
    </location>
</feature>
<feature type="region of interest" description="Disordered" evidence="1">
    <location>
        <begin position="1215"/>
        <end position="1234"/>
    </location>
</feature>
<gene>
    <name evidence="3" type="primary">LOC106804772</name>
</gene>
<dbReference type="GeneID" id="106804772"/>
<proteinExistence type="predicted"/>
<evidence type="ECO:0000313" key="3">
    <source>
        <dbReference type="RefSeq" id="XP_014661583.1"/>
    </source>
</evidence>
<protein>
    <submittedName>
        <fullName evidence="3">Uncharacterized protein LOC106804772</fullName>
    </submittedName>
</protein>
<name>A0ABM1DNR2_PRICU</name>
<keyword evidence="2" id="KW-1185">Reference proteome</keyword>
<accession>A0ABM1DNR2</accession>
<evidence type="ECO:0000313" key="2">
    <source>
        <dbReference type="Proteomes" id="UP000695022"/>
    </source>
</evidence>
<dbReference type="RefSeq" id="XP_014661583.1">
    <property type="nucleotide sequence ID" value="XM_014806097.1"/>
</dbReference>
<dbReference type="Proteomes" id="UP000695022">
    <property type="component" value="Unplaced"/>
</dbReference>
<organism evidence="2 3">
    <name type="scientific">Priapulus caudatus</name>
    <name type="common">Priapulid worm</name>
    <dbReference type="NCBI Taxonomy" id="37621"/>
    <lineage>
        <taxon>Eukaryota</taxon>
        <taxon>Metazoa</taxon>
        <taxon>Ecdysozoa</taxon>
        <taxon>Scalidophora</taxon>
        <taxon>Priapulida</taxon>
        <taxon>Priapulimorpha</taxon>
        <taxon>Priapulimorphida</taxon>
        <taxon>Priapulidae</taxon>
        <taxon>Priapulus</taxon>
    </lineage>
</organism>
<reference evidence="3" key="1">
    <citation type="submission" date="2025-08" db="UniProtKB">
        <authorList>
            <consortium name="RefSeq"/>
        </authorList>
    </citation>
    <scope>IDENTIFICATION</scope>
</reference>